<reference evidence="1 2" key="1">
    <citation type="submission" date="2023-12" db="EMBL/GenBank/DDBJ databases">
        <title>Sinomonas terricola sp. nov, isolated from litchi orchard soil in Guangdong, PR China.</title>
        <authorList>
            <person name="Jiaxin W."/>
            <person name="Yang Z."/>
            <person name="Honghui Z."/>
        </authorList>
    </citation>
    <scope>NUCLEOTIDE SEQUENCE [LARGE SCALE GENOMIC DNA]</scope>
    <source>
        <strain evidence="1 2">JGH33</strain>
    </source>
</reference>
<protein>
    <submittedName>
        <fullName evidence="1">DUF1272 domain-containing protein</fullName>
    </submittedName>
</protein>
<evidence type="ECO:0000313" key="1">
    <source>
        <dbReference type="EMBL" id="MEA5455772.1"/>
    </source>
</evidence>
<gene>
    <name evidence="1" type="ORF">SPF06_13640</name>
</gene>
<organism evidence="1 2">
    <name type="scientific">Sinomonas terricola</name>
    <dbReference type="NCBI Taxonomy" id="3110330"/>
    <lineage>
        <taxon>Bacteria</taxon>
        <taxon>Bacillati</taxon>
        <taxon>Actinomycetota</taxon>
        <taxon>Actinomycetes</taxon>
        <taxon>Micrococcales</taxon>
        <taxon>Micrococcaceae</taxon>
        <taxon>Sinomonas</taxon>
    </lineage>
</organism>
<accession>A0ABU5T8C7</accession>
<name>A0ABU5T8C7_9MICC</name>
<dbReference type="EMBL" id="JAYGGQ010000010">
    <property type="protein sequence ID" value="MEA5455772.1"/>
    <property type="molecule type" value="Genomic_DNA"/>
</dbReference>
<evidence type="ECO:0000313" key="2">
    <source>
        <dbReference type="Proteomes" id="UP001304769"/>
    </source>
</evidence>
<sequence length="124" mass="13597">MFIPQMKAAVGSDTRRFSPNCHAAAPSGRGYAACGRRHMLELRPNCECCDRDLAPSNADVFICTFECTWCADCVATFPGRACPNCGGNLERRPVRPSHLLATHPASTVRVTSPDCRERFRAVIP</sequence>
<dbReference type="RefSeq" id="WP_323279654.1">
    <property type="nucleotide sequence ID" value="NZ_JAYGGQ010000010.1"/>
</dbReference>
<dbReference type="Proteomes" id="UP001304769">
    <property type="component" value="Unassembled WGS sequence"/>
</dbReference>
<keyword evidence="2" id="KW-1185">Reference proteome</keyword>
<comment type="caution">
    <text evidence="1">The sequence shown here is derived from an EMBL/GenBank/DDBJ whole genome shotgun (WGS) entry which is preliminary data.</text>
</comment>
<dbReference type="InterPro" id="IPR010696">
    <property type="entry name" value="DUF1272"/>
</dbReference>
<proteinExistence type="predicted"/>
<dbReference type="Pfam" id="PF06906">
    <property type="entry name" value="DUF1272"/>
    <property type="match status" value="1"/>
</dbReference>